<evidence type="ECO:0000313" key="3">
    <source>
        <dbReference type="Proteomes" id="UP000293865"/>
    </source>
</evidence>
<dbReference type="InterPro" id="IPR005247">
    <property type="entry name" value="YbhB_YbcL/LppC-like"/>
</dbReference>
<dbReference type="EMBL" id="SDPN01000001">
    <property type="protein sequence ID" value="RXZ73253.1"/>
    <property type="molecule type" value="Genomic_DNA"/>
</dbReference>
<dbReference type="PANTHER" id="PTHR30289:SF1">
    <property type="entry name" value="PEBP (PHOSPHATIDYLETHANOLAMINE-BINDING PROTEIN) FAMILY PROTEIN"/>
    <property type="match status" value="1"/>
</dbReference>
<dbReference type="NCBIfam" id="TIGR00481">
    <property type="entry name" value="YbhB/YbcL family Raf kinase inhibitor-like protein"/>
    <property type="match status" value="1"/>
</dbReference>
<dbReference type="Pfam" id="PF01161">
    <property type="entry name" value="PBP"/>
    <property type="match status" value="1"/>
</dbReference>
<dbReference type="PANTHER" id="PTHR30289">
    <property type="entry name" value="UNCHARACTERIZED PROTEIN YBCL-RELATED"/>
    <property type="match status" value="1"/>
</dbReference>
<dbReference type="InterPro" id="IPR036610">
    <property type="entry name" value="PEBP-like_sf"/>
</dbReference>
<reference evidence="2 3" key="1">
    <citation type="submission" date="2019-01" db="EMBL/GenBank/DDBJ databases">
        <title>Agromyces.</title>
        <authorList>
            <person name="Li J."/>
        </authorList>
    </citation>
    <scope>NUCLEOTIDE SEQUENCE [LARGE SCALE GENOMIC DNA]</scope>
    <source>
        <strain evidence="2 3">DSM 15934</strain>
    </source>
</reference>
<protein>
    <submittedName>
        <fullName evidence="2">YbhB/YbcL family Raf kinase inhibitor-like protein</fullName>
    </submittedName>
</protein>
<sequence length="178" mass="18943">MFDYNPYEALQGLKPVEAFSLVSSDVRGDGALDRAQVGSSHRGLDRSPQLSWTGFPAETRSFAVTCFDPDAPSASGWWHWAVVNLAATQTSLPTDAGAASGDNLPEGALMLLNDDRERRYSGPTPPPGTGVHRYFFVVHALDVPHVDVSTDAALATLGMQLFFHGLGRGILVGTASGD</sequence>
<dbReference type="SUPFAM" id="SSF49777">
    <property type="entry name" value="PEBP-like"/>
    <property type="match status" value="1"/>
</dbReference>
<dbReference type="RefSeq" id="WP_129518955.1">
    <property type="nucleotide sequence ID" value="NZ_SDPN01000001.1"/>
</dbReference>
<accession>A0A4Q2L9D3</accession>
<dbReference type="OrthoDB" id="9797506at2"/>
<dbReference type="CDD" id="cd00865">
    <property type="entry name" value="PEBP_bact_arch"/>
    <property type="match status" value="1"/>
</dbReference>
<comment type="caution">
    <text evidence="2">The sequence shown here is derived from an EMBL/GenBank/DDBJ whole genome shotgun (WGS) entry which is preliminary data.</text>
</comment>
<gene>
    <name evidence="2" type="ORF">ESP51_00690</name>
</gene>
<dbReference type="Proteomes" id="UP000293865">
    <property type="component" value="Unassembled WGS sequence"/>
</dbReference>
<comment type="similarity">
    <text evidence="1">Belongs to the UPF0098 family.</text>
</comment>
<dbReference type="AlphaFoldDB" id="A0A4Q2L9D3"/>
<dbReference type="Gene3D" id="3.90.280.10">
    <property type="entry name" value="PEBP-like"/>
    <property type="match status" value="1"/>
</dbReference>
<evidence type="ECO:0000256" key="1">
    <source>
        <dbReference type="ARBA" id="ARBA00007120"/>
    </source>
</evidence>
<evidence type="ECO:0000313" key="2">
    <source>
        <dbReference type="EMBL" id="RXZ73253.1"/>
    </source>
</evidence>
<name>A0A4Q2L9D3_9MICO</name>
<keyword evidence="3" id="KW-1185">Reference proteome</keyword>
<organism evidence="2 3">
    <name type="scientific">Agromyces albus</name>
    <dbReference type="NCBI Taxonomy" id="205332"/>
    <lineage>
        <taxon>Bacteria</taxon>
        <taxon>Bacillati</taxon>
        <taxon>Actinomycetota</taxon>
        <taxon>Actinomycetes</taxon>
        <taxon>Micrococcales</taxon>
        <taxon>Microbacteriaceae</taxon>
        <taxon>Agromyces</taxon>
    </lineage>
</organism>
<proteinExistence type="inferred from homology"/>
<dbReference type="InterPro" id="IPR008914">
    <property type="entry name" value="PEBP"/>
</dbReference>